<evidence type="ECO:0000256" key="1">
    <source>
        <dbReference type="SAM" id="MobiDB-lite"/>
    </source>
</evidence>
<organism evidence="2">
    <name type="scientific">Iconisemion striatum</name>
    <dbReference type="NCBI Taxonomy" id="60296"/>
    <lineage>
        <taxon>Eukaryota</taxon>
        <taxon>Metazoa</taxon>
        <taxon>Chordata</taxon>
        <taxon>Craniata</taxon>
        <taxon>Vertebrata</taxon>
        <taxon>Euteleostomi</taxon>
        <taxon>Actinopterygii</taxon>
        <taxon>Neopterygii</taxon>
        <taxon>Teleostei</taxon>
        <taxon>Neoteleostei</taxon>
        <taxon>Acanthomorphata</taxon>
        <taxon>Ovalentaria</taxon>
        <taxon>Atherinomorphae</taxon>
        <taxon>Cyprinodontiformes</taxon>
        <taxon>Nothobranchiidae</taxon>
        <taxon>Iconisemion</taxon>
    </lineage>
</organism>
<protein>
    <submittedName>
        <fullName evidence="2">Uncharacterized protein</fullName>
    </submittedName>
</protein>
<reference evidence="2" key="2">
    <citation type="submission" date="2016-06" db="EMBL/GenBank/DDBJ databases">
        <title>The genome of a short-lived fish provides insights into sex chromosome evolution and the genetic control of aging.</title>
        <authorList>
            <person name="Reichwald K."/>
            <person name="Felder M."/>
            <person name="Petzold A."/>
            <person name="Koch P."/>
            <person name="Groth M."/>
            <person name="Platzer M."/>
        </authorList>
    </citation>
    <scope>NUCLEOTIDE SEQUENCE</scope>
    <source>
        <tissue evidence="2">Brain</tissue>
    </source>
</reference>
<name>A0A1A7Y127_9TELE</name>
<gene>
    <name evidence="2" type="primary">Nfu_g_1_016687</name>
</gene>
<accession>A0A1A7Y127</accession>
<feature type="non-terminal residue" evidence="2">
    <location>
        <position position="1"/>
    </location>
</feature>
<dbReference type="AlphaFoldDB" id="A0A1A7Y127"/>
<proteinExistence type="predicted"/>
<dbReference type="EMBL" id="HADX01001557">
    <property type="protein sequence ID" value="SBP23789.1"/>
    <property type="molecule type" value="Transcribed_RNA"/>
</dbReference>
<sequence>CITCFILLHSKQHASNTLTSSLGNTNASEKISNCLKCSFTILEFYNSNIHQLLSSPKHPQTLQRSKLLSSSSSIRVPRKPGKW</sequence>
<evidence type="ECO:0000313" key="2">
    <source>
        <dbReference type="EMBL" id="SBP23789.1"/>
    </source>
</evidence>
<feature type="region of interest" description="Disordered" evidence="1">
    <location>
        <begin position="63"/>
        <end position="83"/>
    </location>
</feature>
<feature type="non-terminal residue" evidence="2">
    <location>
        <position position="83"/>
    </location>
</feature>
<reference evidence="2" key="1">
    <citation type="submission" date="2016-05" db="EMBL/GenBank/DDBJ databases">
        <authorList>
            <person name="Lavstsen T."/>
            <person name="Jespersen J.S."/>
        </authorList>
    </citation>
    <scope>NUCLEOTIDE SEQUENCE</scope>
    <source>
        <tissue evidence="2">Brain</tissue>
    </source>
</reference>